<reference evidence="1" key="1">
    <citation type="submission" date="2014-11" db="EMBL/GenBank/DDBJ databases">
        <authorList>
            <person name="Amaro Gonzalez C."/>
        </authorList>
    </citation>
    <scope>NUCLEOTIDE SEQUENCE</scope>
</reference>
<dbReference type="EMBL" id="GBXM01016534">
    <property type="protein sequence ID" value="JAH92043.1"/>
    <property type="molecule type" value="Transcribed_RNA"/>
</dbReference>
<organism evidence="1">
    <name type="scientific">Anguilla anguilla</name>
    <name type="common">European freshwater eel</name>
    <name type="synonym">Muraena anguilla</name>
    <dbReference type="NCBI Taxonomy" id="7936"/>
    <lineage>
        <taxon>Eukaryota</taxon>
        <taxon>Metazoa</taxon>
        <taxon>Chordata</taxon>
        <taxon>Craniata</taxon>
        <taxon>Vertebrata</taxon>
        <taxon>Euteleostomi</taxon>
        <taxon>Actinopterygii</taxon>
        <taxon>Neopterygii</taxon>
        <taxon>Teleostei</taxon>
        <taxon>Anguilliformes</taxon>
        <taxon>Anguillidae</taxon>
        <taxon>Anguilla</taxon>
    </lineage>
</organism>
<sequence length="72" mass="8215">MRTAVLIDQYSKIYLSRPTLHLHYCFTDNNLPRHVPCKHGLVSPVSAAQLSRCIIIYLASLSQCMQSPPPRY</sequence>
<proteinExistence type="predicted"/>
<dbReference type="AlphaFoldDB" id="A0A0E9WRF2"/>
<evidence type="ECO:0000313" key="1">
    <source>
        <dbReference type="EMBL" id="JAH92043.1"/>
    </source>
</evidence>
<accession>A0A0E9WRF2</accession>
<reference evidence="1" key="2">
    <citation type="journal article" date="2015" name="Fish Shellfish Immunol.">
        <title>Early steps in the European eel (Anguilla anguilla)-Vibrio vulnificus interaction in the gills: Role of the RtxA13 toxin.</title>
        <authorList>
            <person name="Callol A."/>
            <person name="Pajuelo D."/>
            <person name="Ebbesson L."/>
            <person name="Teles M."/>
            <person name="MacKenzie S."/>
            <person name="Amaro C."/>
        </authorList>
    </citation>
    <scope>NUCLEOTIDE SEQUENCE</scope>
</reference>
<protein>
    <submittedName>
        <fullName evidence="1">Uncharacterized protein</fullName>
    </submittedName>
</protein>
<name>A0A0E9WRF2_ANGAN</name>